<sequence length="115" mass="13079">MRRRGTSAVFFWFVYCYLHPVVRIGVAYNVVPYAVIPEAIAAAEIANGGLKVPVLSTIASTPVLSGRDDGFFRTREDFPYETEQMARLIERLEVFWFGDNPQDLCVHSRCLSFSR</sequence>
<dbReference type="RefSeq" id="WP_005659525.1">
    <property type="nucleotide sequence ID" value="NZ_ABTR02000001.1"/>
</dbReference>
<accession>D2Z594</accession>
<dbReference type="Proteomes" id="UP000006427">
    <property type="component" value="Unassembled WGS sequence"/>
</dbReference>
<evidence type="ECO:0000313" key="1">
    <source>
        <dbReference type="EMBL" id="EFC90653.1"/>
    </source>
</evidence>
<comment type="caution">
    <text evidence="1">The sequence shown here is derived from an EMBL/GenBank/DDBJ whole genome shotgun (WGS) entry which is preliminary data.</text>
</comment>
<evidence type="ECO:0000313" key="2">
    <source>
        <dbReference type="Proteomes" id="UP000006427"/>
    </source>
</evidence>
<name>D2Z594_9BACT</name>
<dbReference type="EMBL" id="ABTR02000001">
    <property type="protein sequence ID" value="EFC90653.1"/>
    <property type="molecule type" value="Genomic_DNA"/>
</dbReference>
<organism evidence="1 2">
    <name type="scientific">Dethiosulfovibrio peptidovorans DSM 11002</name>
    <dbReference type="NCBI Taxonomy" id="469381"/>
    <lineage>
        <taxon>Bacteria</taxon>
        <taxon>Thermotogati</taxon>
        <taxon>Synergistota</taxon>
        <taxon>Synergistia</taxon>
        <taxon>Synergistales</taxon>
        <taxon>Dethiosulfovibrionaceae</taxon>
        <taxon>Dethiosulfovibrio</taxon>
    </lineage>
</organism>
<reference evidence="1 2" key="1">
    <citation type="journal article" date="2010" name="Stand. Genomic Sci.">
        <title>Permanent draft genome sequence of Dethiosulfovibrio peptidovorans type strain (SEBR 4207).</title>
        <authorList>
            <person name="Labutti K."/>
            <person name="Mayilraj S."/>
            <person name="Clum A."/>
            <person name="Lucas S."/>
            <person name="Glavina Del Rio T."/>
            <person name="Nolan M."/>
            <person name="Tice H."/>
            <person name="Cheng J.F."/>
            <person name="Pitluck S."/>
            <person name="Liolios K."/>
            <person name="Ivanova N."/>
            <person name="Mavromatis K."/>
            <person name="Mikhailova N."/>
            <person name="Pati A."/>
            <person name="Goodwin L."/>
            <person name="Chen A."/>
            <person name="Palaniappan K."/>
            <person name="Land M."/>
            <person name="Hauser L."/>
            <person name="Chang Y.J."/>
            <person name="Jeffries C.D."/>
            <person name="Rohde M."/>
            <person name="Spring S."/>
            <person name="Goker M."/>
            <person name="Woyke T."/>
            <person name="Bristow J."/>
            <person name="Eisen J.A."/>
            <person name="Markowitz V."/>
            <person name="Hugenholtz P."/>
            <person name="Kyrpides N.C."/>
            <person name="Klenk H.P."/>
            <person name="Lapidus A."/>
        </authorList>
    </citation>
    <scope>NUCLEOTIDE SEQUENCE [LARGE SCALE GENOMIC DNA]</scope>
    <source>
        <strain evidence="1 2">DSM 11002</strain>
    </source>
</reference>
<proteinExistence type="predicted"/>
<dbReference type="Gene3D" id="3.40.50.2300">
    <property type="match status" value="1"/>
</dbReference>
<keyword evidence="2" id="KW-1185">Reference proteome</keyword>
<protein>
    <submittedName>
        <fullName evidence="1">Uncharacterized protein</fullName>
    </submittedName>
</protein>
<gene>
    <name evidence="1" type="ORF">Dpep_0625</name>
</gene>
<dbReference type="AlphaFoldDB" id="D2Z594"/>
<dbReference type="STRING" id="469381.Dpep_0625"/>
<dbReference type="PaxDb" id="469381-Dpep_0625"/>